<protein>
    <recommendedName>
        <fullName evidence="7">Peroxidase</fullName>
        <ecNumber evidence="7">1.11.1.-</ecNumber>
    </recommendedName>
</protein>
<feature type="signal peptide" evidence="7">
    <location>
        <begin position="1"/>
        <end position="21"/>
    </location>
</feature>
<proteinExistence type="inferred from homology"/>
<keyword evidence="7" id="KW-0732">Signal</keyword>
<dbReference type="GO" id="GO:0034599">
    <property type="term" value="P:cellular response to oxidative stress"/>
    <property type="evidence" value="ECO:0007669"/>
    <property type="project" value="InterPro"/>
</dbReference>
<evidence type="ECO:0000313" key="9">
    <source>
        <dbReference type="EMBL" id="KAJ7755388.1"/>
    </source>
</evidence>
<accession>A0AAD7NBY4</accession>
<dbReference type="AlphaFoldDB" id="A0AAD7NBY4"/>
<keyword evidence="1 7" id="KW-0575">Peroxidase</keyword>
<dbReference type="SUPFAM" id="SSF48113">
    <property type="entry name" value="Heme-dependent peroxidases"/>
    <property type="match status" value="1"/>
</dbReference>
<reference evidence="9" key="1">
    <citation type="submission" date="2023-03" db="EMBL/GenBank/DDBJ databases">
        <title>Massive genome expansion in bonnet fungi (Mycena s.s.) driven by repeated elements and novel gene families across ecological guilds.</title>
        <authorList>
            <consortium name="Lawrence Berkeley National Laboratory"/>
            <person name="Harder C.B."/>
            <person name="Miyauchi S."/>
            <person name="Viragh M."/>
            <person name="Kuo A."/>
            <person name="Thoen E."/>
            <person name="Andreopoulos B."/>
            <person name="Lu D."/>
            <person name="Skrede I."/>
            <person name="Drula E."/>
            <person name="Henrissat B."/>
            <person name="Morin E."/>
            <person name="Kohler A."/>
            <person name="Barry K."/>
            <person name="LaButti K."/>
            <person name="Morin E."/>
            <person name="Salamov A."/>
            <person name="Lipzen A."/>
            <person name="Mereny Z."/>
            <person name="Hegedus B."/>
            <person name="Baldrian P."/>
            <person name="Stursova M."/>
            <person name="Weitz H."/>
            <person name="Taylor A."/>
            <person name="Grigoriev I.V."/>
            <person name="Nagy L.G."/>
            <person name="Martin F."/>
            <person name="Kauserud H."/>
        </authorList>
    </citation>
    <scope>NUCLEOTIDE SEQUENCE</scope>
    <source>
        <strain evidence="9">CBHHK188m</strain>
    </source>
</reference>
<sequence length="583" mass="61683">MLNLPASLVACFLLCFTSVRATYQYPDLQYDALEEFLYEGTRPDGSSMAQLVTPCKLRGGTNTTVAAEWLRLVYHDVATHNISDGTGGLDGSIFFETDRSENVGAGMNNTLSDFSSFPNKYLTRADLIAIATSWAVATCSGPIVPFQGGRVDANVAGPFGVPDPSDSLESLTANFAKQGFNVSEMIQLVACGHTLGGVRYPDFPTIVSPGADTSDTVVDLFDDTQTFDHNIVSGYLDGTSRDPLLVLNQTMASDGRVFGSDSNVTMQSMNSADAFAQTCVTILTKMLQTVPSTVTLTDEITLLPVKVSTSAVQLTVGTSELQFQAAVRVTVANSTTTTVTMYWCDRYGDAANCASGLKRFAASGASATVSSPTSQAMGVTLEKYKFVVPINANQSISKFWFEIDYGNGTTSTADNGGAYYVVDQDEVLWVPSMSQAKSVLTGVSGVTVTAAVKNTSTPSRVYMDCFGRATTDYIAANATYDLTLNSSIPAVAGYNFYTGTATFDYGSSMSFDLYSVAENGTSYVDTYRQAGLIGVALASTSTVNSTTSSAVGGDSGAGTARPVDSRWAVGALGLVSLWTLTYL</sequence>
<dbReference type="EC" id="1.11.1.-" evidence="7"/>
<evidence type="ECO:0000256" key="3">
    <source>
        <dbReference type="ARBA" id="ARBA00022723"/>
    </source>
</evidence>
<feature type="domain" description="Plant heme peroxidase family profile" evidence="8">
    <location>
        <begin position="61"/>
        <end position="313"/>
    </location>
</feature>
<keyword evidence="5" id="KW-0408">Iron</keyword>
<keyword evidence="3" id="KW-0479">Metal-binding</keyword>
<dbReference type="Proteomes" id="UP001215280">
    <property type="component" value="Unassembled WGS sequence"/>
</dbReference>
<evidence type="ECO:0000259" key="8">
    <source>
        <dbReference type="PROSITE" id="PS50873"/>
    </source>
</evidence>
<comment type="similarity">
    <text evidence="6">Belongs to the peroxidase family.</text>
</comment>
<dbReference type="Gene3D" id="1.10.420.10">
    <property type="entry name" value="Peroxidase, domain 2"/>
    <property type="match status" value="1"/>
</dbReference>
<dbReference type="GO" id="GO:0020037">
    <property type="term" value="F:heme binding"/>
    <property type="evidence" value="ECO:0007669"/>
    <property type="project" value="UniProtKB-UniRule"/>
</dbReference>
<dbReference type="Pfam" id="PF00141">
    <property type="entry name" value="peroxidase"/>
    <property type="match status" value="1"/>
</dbReference>
<dbReference type="GO" id="GO:0042744">
    <property type="term" value="P:hydrogen peroxide catabolic process"/>
    <property type="evidence" value="ECO:0007669"/>
    <property type="project" value="TreeGrafter"/>
</dbReference>
<gene>
    <name evidence="9" type="ORF">DFH07DRAFT_743262</name>
</gene>
<evidence type="ECO:0000256" key="5">
    <source>
        <dbReference type="ARBA" id="ARBA00023004"/>
    </source>
</evidence>
<dbReference type="GO" id="GO:0046872">
    <property type="term" value="F:metal ion binding"/>
    <property type="evidence" value="ECO:0007669"/>
    <property type="project" value="UniProtKB-UniRule"/>
</dbReference>
<dbReference type="PRINTS" id="PR00458">
    <property type="entry name" value="PEROXIDASE"/>
</dbReference>
<dbReference type="GO" id="GO:0004601">
    <property type="term" value="F:peroxidase activity"/>
    <property type="evidence" value="ECO:0007669"/>
    <property type="project" value="UniProtKB-KW"/>
</dbReference>
<evidence type="ECO:0000256" key="4">
    <source>
        <dbReference type="ARBA" id="ARBA00023002"/>
    </source>
</evidence>
<evidence type="ECO:0000256" key="7">
    <source>
        <dbReference type="RuleBase" id="RU363051"/>
    </source>
</evidence>
<keyword evidence="2" id="KW-0349">Heme</keyword>
<dbReference type="InterPro" id="IPR044831">
    <property type="entry name" value="Ccp1-like"/>
</dbReference>
<dbReference type="Gene3D" id="1.10.520.10">
    <property type="match status" value="1"/>
</dbReference>
<evidence type="ECO:0000256" key="1">
    <source>
        <dbReference type="ARBA" id="ARBA00022559"/>
    </source>
</evidence>
<keyword evidence="10" id="KW-1185">Reference proteome</keyword>
<keyword evidence="4 7" id="KW-0560">Oxidoreductase</keyword>
<comment type="caution">
    <text evidence="9">The sequence shown here is derived from an EMBL/GenBank/DDBJ whole genome shotgun (WGS) entry which is preliminary data.</text>
</comment>
<evidence type="ECO:0000313" key="10">
    <source>
        <dbReference type="Proteomes" id="UP001215280"/>
    </source>
</evidence>
<dbReference type="PANTHER" id="PTHR31356">
    <property type="entry name" value="THYLAKOID LUMENAL 29 KDA PROTEIN, CHLOROPLASTIC-RELATED"/>
    <property type="match status" value="1"/>
</dbReference>
<evidence type="ECO:0000256" key="2">
    <source>
        <dbReference type="ARBA" id="ARBA00022617"/>
    </source>
</evidence>
<feature type="chain" id="PRO_5041780003" description="Peroxidase" evidence="7">
    <location>
        <begin position="22"/>
        <end position="583"/>
    </location>
</feature>
<dbReference type="GO" id="GO:0000302">
    <property type="term" value="P:response to reactive oxygen species"/>
    <property type="evidence" value="ECO:0007669"/>
    <property type="project" value="TreeGrafter"/>
</dbReference>
<organism evidence="9 10">
    <name type="scientific">Mycena maculata</name>
    <dbReference type="NCBI Taxonomy" id="230809"/>
    <lineage>
        <taxon>Eukaryota</taxon>
        <taxon>Fungi</taxon>
        <taxon>Dikarya</taxon>
        <taxon>Basidiomycota</taxon>
        <taxon>Agaricomycotina</taxon>
        <taxon>Agaricomycetes</taxon>
        <taxon>Agaricomycetidae</taxon>
        <taxon>Agaricales</taxon>
        <taxon>Marasmiineae</taxon>
        <taxon>Mycenaceae</taxon>
        <taxon>Mycena</taxon>
    </lineage>
</organism>
<evidence type="ECO:0000256" key="6">
    <source>
        <dbReference type="RuleBase" id="RU004241"/>
    </source>
</evidence>
<dbReference type="InterPro" id="IPR010255">
    <property type="entry name" value="Haem_peroxidase_sf"/>
</dbReference>
<name>A0AAD7NBY4_9AGAR</name>
<dbReference type="PROSITE" id="PS50873">
    <property type="entry name" value="PEROXIDASE_4"/>
    <property type="match status" value="1"/>
</dbReference>
<dbReference type="PANTHER" id="PTHR31356:SF53">
    <property type="entry name" value="HEME PEROXIDASE"/>
    <property type="match status" value="1"/>
</dbReference>
<dbReference type="EMBL" id="JARJLG010000064">
    <property type="protein sequence ID" value="KAJ7755388.1"/>
    <property type="molecule type" value="Genomic_DNA"/>
</dbReference>
<dbReference type="InterPro" id="IPR002016">
    <property type="entry name" value="Haem_peroxidase"/>
</dbReference>